<reference evidence="1 2" key="1">
    <citation type="submission" date="2019-01" db="EMBL/GenBank/DDBJ databases">
        <title>Ktedonosporobacter rubrisoli SCAWS-G2.</title>
        <authorList>
            <person name="Huang Y."/>
            <person name="Yan B."/>
        </authorList>
    </citation>
    <scope>NUCLEOTIDE SEQUENCE [LARGE SCALE GENOMIC DNA]</scope>
    <source>
        <strain evidence="1 2">SCAWS-G2</strain>
    </source>
</reference>
<keyword evidence="2" id="KW-1185">Reference proteome</keyword>
<evidence type="ECO:0000313" key="2">
    <source>
        <dbReference type="Proteomes" id="UP000290365"/>
    </source>
</evidence>
<evidence type="ECO:0000313" key="1">
    <source>
        <dbReference type="EMBL" id="QBD76293.1"/>
    </source>
</evidence>
<dbReference type="KEGG" id="kbs:EPA93_09845"/>
<dbReference type="AlphaFoldDB" id="A0A4P6JMD6"/>
<proteinExistence type="predicted"/>
<gene>
    <name evidence="1" type="ORF">EPA93_09845</name>
</gene>
<accession>A0A4P6JMD6</accession>
<sequence>MSPQNIPLETTLRKLRACEAEWKQYENALITHAQRQAITEQFYEDLLKLFKNCIELLEQVTEGEVVTSEWCSRRDACVRQIQEYII</sequence>
<name>A0A4P6JMD6_KTERU</name>
<dbReference type="RefSeq" id="WP_129886940.1">
    <property type="nucleotide sequence ID" value="NZ_CP035758.1"/>
</dbReference>
<dbReference type="Proteomes" id="UP000290365">
    <property type="component" value="Chromosome"/>
</dbReference>
<dbReference type="EMBL" id="CP035758">
    <property type="protein sequence ID" value="QBD76293.1"/>
    <property type="molecule type" value="Genomic_DNA"/>
</dbReference>
<organism evidence="1 2">
    <name type="scientific">Ktedonosporobacter rubrisoli</name>
    <dbReference type="NCBI Taxonomy" id="2509675"/>
    <lineage>
        <taxon>Bacteria</taxon>
        <taxon>Bacillati</taxon>
        <taxon>Chloroflexota</taxon>
        <taxon>Ktedonobacteria</taxon>
        <taxon>Ktedonobacterales</taxon>
        <taxon>Ktedonosporobacteraceae</taxon>
        <taxon>Ktedonosporobacter</taxon>
    </lineage>
</organism>
<protein>
    <submittedName>
        <fullName evidence="1">Uncharacterized protein</fullName>
    </submittedName>
</protein>